<organism evidence="3 4">
    <name type="scientific">Nostocoides vanveenii</name>
    <dbReference type="NCBI Taxonomy" id="330835"/>
    <lineage>
        <taxon>Bacteria</taxon>
        <taxon>Bacillati</taxon>
        <taxon>Actinomycetota</taxon>
        <taxon>Actinomycetes</taxon>
        <taxon>Micrococcales</taxon>
        <taxon>Intrasporangiaceae</taxon>
        <taxon>Nostocoides</taxon>
    </lineage>
</organism>
<accession>A0ABN2KKY3</accession>
<dbReference type="SUPFAM" id="SSF55811">
    <property type="entry name" value="Nudix"/>
    <property type="match status" value="1"/>
</dbReference>
<dbReference type="CDD" id="cd24158">
    <property type="entry name" value="NUDIX_ADPRase_Rv1700"/>
    <property type="match status" value="1"/>
</dbReference>
<dbReference type="PANTHER" id="PTHR11839:SF31">
    <property type="entry name" value="ADP-RIBOSE PYROPHOSPHATASE"/>
    <property type="match status" value="1"/>
</dbReference>
<name>A0ABN2KKY3_9MICO</name>
<dbReference type="Pfam" id="PF00293">
    <property type="entry name" value="NUDIX"/>
    <property type="match status" value="1"/>
</dbReference>
<evidence type="ECO:0000313" key="4">
    <source>
        <dbReference type="Proteomes" id="UP001501475"/>
    </source>
</evidence>
<evidence type="ECO:0000259" key="2">
    <source>
        <dbReference type="PROSITE" id="PS51462"/>
    </source>
</evidence>
<evidence type="ECO:0000256" key="1">
    <source>
        <dbReference type="ARBA" id="ARBA00022801"/>
    </source>
</evidence>
<sequence length="205" mass="22812">MDELFADRPDPQPVVATRTTYAGLVWDVHRDRVDLGAAGIVERDLIAHPGAVAVLAIDDDDRIALVQQYRHPIGWRSWEIPAGLRDVADEPLLDCARRELAEEADLIAADFSVLIDYFTTPGFTSEAIRIFLARGLTQVPQEERHTRTAEEAGMPLRWVALDEAHAAVLAGRLHNPHTVIAVLSAHALRADGWRGLRPLDTPWLR</sequence>
<dbReference type="Proteomes" id="UP001501475">
    <property type="component" value="Unassembled WGS sequence"/>
</dbReference>
<reference evidence="3 4" key="1">
    <citation type="journal article" date="2019" name="Int. J. Syst. Evol. Microbiol.">
        <title>The Global Catalogue of Microorganisms (GCM) 10K type strain sequencing project: providing services to taxonomists for standard genome sequencing and annotation.</title>
        <authorList>
            <consortium name="The Broad Institute Genomics Platform"/>
            <consortium name="The Broad Institute Genome Sequencing Center for Infectious Disease"/>
            <person name="Wu L."/>
            <person name="Ma J."/>
        </authorList>
    </citation>
    <scope>NUCLEOTIDE SEQUENCE [LARGE SCALE GENOMIC DNA]</scope>
    <source>
        <strain evidence="3 4">JCM 15591</strain>
    </source>
</reference>
<dbReference type="RefSeq" id="WP_344065124.1">
    <property type="nucleotide sequence ID" value="NZ_BAAAPN010000045.1"/>
</dbReference>
<dbReference type="PANTHER" id="PTHR11839">
    <property type="entry name" value="UDP/ADP-SUGAR PYROPHOSPHATASE"/>
    <property type="match status" value="1"/>
</dbReference>
<keyword evidence="4" id="KW-1185">Reference proteome</keyword>
<keyword evidence="1" id="KW-0378">Hydrolase</keyword>
<protein>
    <submittedName>
        <fullName evidence="3">ADP-ribose diphosphatase</fullName>
    </submittedName>
</protein>
<dbReference type="InterPro" id="IPR000086">
    <property type="entry name" value="NUDIX_hydrolase_dom"/>
</dbReference>
<dbReference type="EMBL" id="BAAAPN010000045">
    <property type="protein sequence ID" value="GAA1759120.1"/>
    <property type="molecule type" value="Genomic_DNA"/>
</dbReference>
<comment type="caution">
    <text evidence="3">The sequence shown here is derived from an EMBL/GenBank/DDBJ whole genome shotgun (WGS) entry which is preliminary data.</text>
</comment>
<feature type="domain" description="Nudix hydrolase" evidence="2">
    <location>
        <begin position="46"/>
        <end position="181"/>
    </location>
</feature>
<gene>
    <name evidence="3" type="ORF">GCM10009810_18290</name>
</gene>
<dbReference type="Gene3D" id="3.90.79.10">
    <property type="entry name" value="Nucleoside Triphosphate Pyrophosphohydrolase"/>
    <property type="match status" value="1"/>
</dbReference>
<proteinExistence type="predicted"/>
<dbReference type="InterPro" id="IPR015797">
    <property type="entry name" value="NUDIX_hydrolase-like_dom_sf"/>
</dbReference>
<evidence type="ECO:0000313" key="3">
    <source>
        <dbReference type="EMBL" id="GAA1759120.1"/>
    </source>
</evidence>
<dbReference type="PROSITE" id="PS51462">
    <property type="entry name" value="NUDIX"/>
    <property type="match status" value="1"/>
</dbReference>